<feature type="region of interest" description="Disordered" evidence="10">
    <location>
        <begin position="30"/>
        <end position="56"/>
    </location>
</feature>
<dbReference type="SUPFAM" id="SSF48150">
    <property type="entry name" value="DNA-glycosylase"/>
    <property type="match status" value="1"/>
</dbReference>
<gene>
    <name evidence="12" type="ORF">GSPATT00015623001</name>
</gene>
<organism evidence="12 13">
    <name type="scientific">Paramecium tetraurelia</name>
    <dbReference type="NCBI Taxonomy" id="5888"/>
    <lineage>
        <taxon>Eukaryota</taxon>
        <taxon>Sar</taxon>
        <taxon>Alveolata</taxon>
        <taxon>Ciliophora</taxon>
        <taxon>Intramacronucleata</taxon>
        <taxon>Oligohymenophorea</taxon>
        <taxon>Peniculida</taxon>
        <taxon>Parameciidae</taxon>
        <taxon>Paramecium</taxon>
    </lineage>
</organism>
<comment type="cofactor">
    <cofactor evidence="1">
        <name>[4Fe-4S] cluster</name>
        <dbReference type="ChEBI" id="CHEBI:49883"/>
    </cofactor>
</comment>
<dbReference type="GO" id="GO:0005634">
    <property type="term" value="C:nucleus"/>
    <property type="evidence" value="ECO:0000318"/>
    <property type="project" value="GO_Central"/>
</dbReference>
<evidence type="ECO:0000259" key="11">
    <source>
        <dbReference type="SMART" id="SM00478"/>
    </source>
</evidence>
<evidence type="ECO:0000256" key="1">
    <source>
        <dbReference type="ARBA" id="ARBA00001966"/>
    </source>
</evidence>
<dbReference type="SMART" id="SM00478">
    <property type="entry name" value="ENDO3c"/>
    <property type="match status" value="1"/>
</dbReference>
<dbReference type="GO" id="GO:0003906">
    <property type="term" value="F:DNA-(apurinic or apyrimidinic site) endonuclease activity"/>
    <property type="evidence" value="ECO:0000318"/>
    <property type="project" value="GO_Central"/>
</dbReference>
<dbReference type="PANTHER" id="PTHR43286">
    <property type="entry name" value="ENDONUCLEASE III-LIKE PROTEIN 1"/>
    <property type="match status" value="1"/>
</dbReference>
<evidence type="ECO:0000256" key="2">
    <source>
        <dbReference type="ARBA" id="ARBA00022723"/>
    </source>
</evidence>
<dbReference type="EMBL" id="CT868374">
    <property type="protein sequence ID" value="CAK80745.1"/>
    <property type="molecule type" value="Genomic_DNA"/>
</dbReference>
<dbReference type="AlphaFoldDB" id="A0DCH8"/>
<accession>A0DCH8</accession>
<keyword evidence="5" id="KW-0408">Iron</keyword>
<dbReference type="GO" id="GO:0000703">
    <property type="term" value="F:oxidized pyrimidine nucleobase lesion DNA N-glycosylase activity"/>
    <property type="evidence" value="ECO:0000318"/>
    <property type="project" value="GO_Central"/>
</dbReference>
<dbReference type="FunCoup" id="A0DCH8">
    <property type="interactions" value="21"/>
</dbReference>
<dbReference type="InParanoid" id="A0DCH8"/>
<dbReference type="GO" id="GO:0046872">
    <property type="term" value="F:metal ion binding"/>
    <property type="evidence" value="ECO:0007669"/>
    <property type="project" value="UniProtKB-KW"/>
</dbReference>
<dbReference type="InterPro" id="IPR023170">
    <property type="entry name" value="HhH_base_excis_C"/>
</dbReference>
<evidence type="ECO:0000256" key="6">
    <source>
        <dbReference type="ARBA" id="ARBA00023014"/>
    </source>
</evidence>
<dbReference type="SMART" id="SM00525">
    <property type="entry name" value="FES"/>
    <property type="match status" value="1"/>
</dbReference>
<proteinExistence type="predicted"/>
<keyword evidence="4" id="KW-0378">Hydrolase</keyword>
<dbReference type="OrthoDB" id="290793at2759"/>
<dbReference type="STRING" id="5888.A0DCH8"/>
<dbReference type="InterPro" id="IPR003265">
    <property type="entry name" value="HhH-GPD_domain"/>
</dbReference>
<keyword evidence="3" id="KW-0227">DNA damage</keyword>
<keyword evidence="13" id="KW-1185">Reference proteome</keyword>
<keyword evidence="7" id="KW-0234">DNA repair</keyword>
<dbReference type="Gene3D" id="1.10.1670.10">
    <property type="entry name" value="Helix-hairpin-Helix base-excision DNA repair enzymes (C-terminal)"/>
    <property type="match status" value="1"/>
</dbReference>
<dbReference type="InterPro" id="IPR011257">
    <property type="entry name" value="DNA_glycosylase"/>
</dbReference>
<evidence type="ECO:0000256" key="4">
    <source>
        <dbReference type="ARBA" id="ARBA00022801"/>
    </source>
</evidence>
<dbReference type="PANTHER" id="PTHR43286:SF1">
    <property type="entry name" value="ENDONUCLEASE III-LIKE PROTEIN 1"/>
    <property type="match status" value="1"/>
</dbReference>
<dbReference type="GO" id="GO:0006289">
    <property type="term" value="P:nucleotide-excision repair"/>
    <property type="evidence" value="ECO:0000318"/>
    <property type="project" value="GO_Central"/>
</dbReference>
<keyword evidence="8" id="KW-0456">Lyase</keyword>
<evidence type="ECO:0000256" key="5">
    <source>
        <dbReference type="ARBA" id="ARBA00023004"/>
    </source>
</evidence>
<keyword evidence="2" id="KW-0479">Metal-binding</keyword>
<name>A0DCH8_PARTE</name>
<dbReference type="Gene3D" id="1.10.340.30">
    <property type="entry name" value="Hypothetical protein, domain 2"/>
    <property type="match status" value="1"/>
</dbReference>
<dbReference type="GeneID" id="5033927"/>
<sequence>MRQTQKVMLAFSEATTSELNEILEHRFFKEKKSPKSKSKTSLSKQQSTAPMSAIKQENSGTKNIYEIIKQMRLERNAPVDLVGPQKCFDQDKDIETQRFQILTSLMLSPQTKDDVTSKCANRLLEYTINDIANMDEPDLIKLIYEVNFNVTKAKRIKDLAQLAIYKGMPKTFEETIKIKGVGEKIALLYIQVAFQRVEGIPIDVNMIRICNRVPIFKEKSPTKLRKFLESQFEHKEWGEINETLVGFGQQICLPKPKCDQCKLKDICEYYKLQNTSDQ</sequence>
<dbReference type="Pfam" id="PF00730">
    <property type="entry name" value="HhH-GPD"/>
    <property type="match status" value="1"/>
</dbReference>
<keyword evidence="9" id="KW-0326">Glycosidase</keyword>
<keyword evidence="6" id="KW-0411">Iron-sulfur</keyword>
<dbReference type="GO" id="GO:0016829">
    <property type="term" value="F:lyase activity"/>
    <property type="evidence" value="ECO:0007669"/>
    <property type="project" value="UniProtKB-KW"/>
</dbReference>
<protein>
    <recommendedName>
        <fullName evidence="11">HhH-GPD domain-containing protein</fullName>
    </recommendedName>
</protein>
<evidence type="ECO:0000256" key="7">
    <source>
        <dbReference type="ARBA" id="ARBA00023204"/>
    </source>
</evidence>
<dbReference type="KEGG" id="ptm:GSPATT00015623001"/>
<dbReference type="RefSeq" id="XP_001448142.1">
    <property type="nucleotide sequence ID" value="XM_001448105.1"/>
</dbReference>
<dbReference type="Proteomes" id="UP000000600">
    <property type="component" value="Unassembled WGS sequence"/>
</dbReference>
<feature type="domain" description="HhH-GPD" evidence="11">
    <location>
        <begin position="107"/>
        <end position="250"/>
    </location>
</feature>
<evidence type="ECO:0000313" key="13">
    <source>
        <dbReference type="Proteomes" id="UP000000600"/>
    </source>
</evidence>
<reference evidence="12 13" key="1">
    <citation type="journal article" date="2006" name="Nature">
        <title>Global trends of whole-genome duplications revealed by the ciliate Paramecium tetraurelia.</title>
        <authorList>
            <consortium name="Genoscope"/>
            <person name="Aury J.-M."/>
            <person name="Jaillon O."/>
            <person name="Duret L."/>
            <person name="Noel B."/>
            <person name="Jubin C."/>
            <person name="Porcel B.M."/>
            <person name="Segurens B."/>
            <person name="Daubin V."/>
            <person name="Anthouard V."/>
            <person name="Aiach N."/>
            <person name="Arnaiz O."/>
            <person name="Billaut A."/>
            <person name="Beisson J."/>
            <person name="Blanc I."/>
            <person name="Bouhouche K."/>
            <person name="Camara F."/>
            <person name="Duharcourt S."/>
            <person name="Guigo R."/>
            <person name="Gogendeau D."/>
            <person name="Katinka M."/>
            <person name="Keller A.-M."/>
            <person name="Kissmehl R."/>
            <person name="Klotz C."/>
            <person name="Koll F."/>
            <person name="Le Moue A."/>
            <person name="Lepere C."/>
            <person name="Malinsky S."/>
            <person name="Nowacki M."/>
            <person name="Nowak J.K."/>
            <person name="Plattner H."/>
            <person name="Poulain J."/>
            <person name="Ruiz F."/>
            <person name="Serrano V."/>
            <person name="Zagulski M."/>
            <person name="Dessen P."/>
            <person name="Betermier M."/>
            <person name="Weissenbach J."/>
            <person name="Scarpelli C."/>
            <person name="Schachter V."/>
            <person name="Sperling L."/>
            <person name="Meyer E."/>
            <person name="Cohen J."/>
            <person name="Wincker P."/>
        </authorList>
    </citation>
    <scope>NUCLEOTIDE SEQUENCE [LARGE SCALE GENOMIC DNA]</scope>
    <source>
        <strain evidence="12 13">Stock d4-2</strain>
    </source>
</reference>
<dbReference type="GO" id="GO:0006285">
    <property type="term" value="P:base-excision repair, AP site formation"/>
    <property type="evidence" value="ECO:0000318"/>
    <property type="project" value="GO_Central"/>
</dbReference>
<evidence type="ECO:0000256" key="10">
    <source>
        <dbReference type="SAM" id="MobiDB-lite"/>
    </source>
</evidence>
<dbReference type="eggNOG" id="KOG1921">
    <property type="taxonomic scope" value="Eukaryota"/>
</dbReference>
<dbReference type="CDD" id="cd00056">
    <property type="entry name" value="ENDO3c"/>
    <property type="match status" value="1"/>
</dbReference>
<evidence type="ECO:0000313" key="12">
    <source>
        <dbReference type="EMBL" id="CAK80745.1"/>
    </source>
</evidence>
<dbReference type="GO" id="GO:0051539">
    <property type="term" value="F:4 iron, 4 sulfur cluster binding"/>
    <property type="evidence" value="ECO:0007669"/>
    <property type="project" value="InterPro"/>
</dbReference>
<dbReference type="HOGENOM" id="CLU_012862_4_2_1"/>
<dbReference type="InterPro" id="IPR003651">
    <property type="entry name" value="Endonuclease3_FeS-loop_motif"/>
</dbReference>
<evidence type="ECO:0000256" key="9">
    <source>
        <dbReference type="ARBA" id="ARBA00023295"/>
    </source>
</evidence>
<dbReference type="OMA" id="QIIWYGR"/>
<evidence type="ECO:0000256" key="8">
    <source>
        <dbReference type="ARBA" id="ARBA00023239"/>
    </source>
</evidence>
<feature type="compositionally biased region" description="Low complexity" evidence="10">
    <location>
        <begin position="39"/>
        <end position="48"/>
    </location>
</feature>
<evidence type="ECO:0000256" key="3">
    <source>
        <dbReference type="ARBA" id="ARBA00022763"/>
    </source>
</evidence>